<dbReference type="CDD" id="cd18316">
    <property type="entry name" value="BTB_POZ_KCTD-like"/>
    <property type="match status" value="1"/>
</dbReference>
<dbReference type="PANTHER" id="PTHR14499">
    <property type="entry name" value="POTASSIUM CHANNEL TETRAMERIZATION DOMAIN-CONTAINING"/>
    <property type="match status" value="1"/>
</dbReference>
<dbReference type="STRING" id="4097.A0A1S4DLY2"/>
<dbReference type="PaxDb" id="4097-A0A1S4DLY2"/>
<gene>
    <name evidence="4" type="primary">LOC107831194</name>
</gene>
<dbReference type="AlphaFoldDB" id="A0A1S4DLY2"/>
<dbReference type="GeneID" id="107831194"/>
<evidence type="ECO:0000313" key="3">
    <source>
        <dbReference type="Proteomes" id="UP000790787"/>
    </source>
</evidence>
<evidence type="ECO:0000256" key="1">
    <source>
        <dbReference type="ARBA" id="ARBA00004906"/>
    </source>
</evidence>
<dbReference type="Proteomes" id="UP000790787">
    <property type="component" value="Chromosome 21"/>
</dbReference>
<dbReference type="Pfam" id="PF02214">
    <property type="entry name" value="BTB_2"/>
    <property type="match status" value="1"/>
</dbReference>
<dbReference type="Gene3D" id="3.30.710.10">
    <property type="entry name" value="Potassium Channel Kv1.1, Chain A"/>
    <property type="match status" value="1"/>
</dbReference>
<dbReference type="InterPro" id="IPR000210">
    <property type="entry name" value="BTB/POZ_dom"/>
</dbReference>
<sequence>MESQKDRVKFNVGGRIFETTATTLAGAGRNSFFGAMFDENWNLHSNATTNEHFIDRDPDYFAFILNLLRTGELYIPPKIDKKFLYREALYYGLLDHVRSAECAPFDGNRLRLAQSITGQSVGDDVGTTQAIRASPSGWCCVAQGSVVRVYDCMLEEHPTINLDYHKVNDVCWVDSENIVASFDRKLASGSIGLFNVSTGKLRYKHQVTNQLKDYTAGTLCFNYKLSSNCKSSSNNEYRIGVWDHVTGKLINIVVGKRILGNDSKLQWYDTNCLMIASFYPLNQNCCIGLFDIREKEGRIFCQKALVWSWSGSAWEQRNQYPVSQQLRKFRDVIIIKESNSICVVDDNGCLGFIDLRSTTKSVEWRESCTPITAVDNRPCYPKLGFHEGQLFSSMNDTISVSSGPDWVLTSQLRQNRGGPICDFSIGGDRLFALHREDVIDIWETPRSPII</sequence>
<dbReference type="InterPro" id="IPR057441">
    <property type="entry name" value="Beta_prop_At2g24240"/>
</dbReference>
<proteinExistence type="predicted"/>
<name>A0A1S4DLY2_TOBAC</name>
<dbReference type="InterPro" id="IPR011333">
    <property type="entry name" value="SKP1/BTB/POZ_sf"/>
</dbReference>
<reference evidence="4" key="2">
    <citation type="submission" date="2025-08" db="UniProtKB">
        <authorList>
            <consortium name="RefSeq"/>
        </authorList>
    </citation>
    <scope>IDENTIFICATION</scope>
    <source>
        <tissue evidence="4">Leaf</tissue>
    </source>
</reference>
<comment type="pathway">
    <text evidence="1">Protein modification; protein ubiquitination.</text>
</comment>
<dbReference type="InterPro" id="IPR036322">
    <property type="entry name" value="WD40_repeat_dom_sf"/>
</dbReference>
<feature type="domain" description="BTB" evidence="2">
    <location>
        <begin position="6"/>
        <end position="77"/>
    </location>
</feature>
<dbReference type="KEGG" id="nta:107831194"/>
<dbReference type="PROSITE" id="PS50097">
    <property type="entry name" value="BTB"/>
    <property type="match status" value="1"/>
</dbReference>
<dbReference type="SMART" id="SM00225">
    <property type="entry name" value="BTB"/>
    <property type="match status" value="1"/>
</dbReference>
<dbReference type="Pfam" id="PF25279">
    <property type="entry name" value="Beta_prop_At2g24240"/>
    <property type="match status" value="1"/>
</dbReference>
<dbReference type="GO" id="GO:0051260">
    <property type="term" value="P:protein homooligomerization"/>
    <property type="evidence" value="ECO:0007669"/>
    <property type="project" value="InterPro"/>
</dbReference>
<dbReference type="OMA" id="NDICWID"/>
<reference evidence="3" key="1">
    <citation type="journal article" date="2014" name="Nat. Commun.">
        <title>The tobacco genome sequence and its comparison with those of tomato and potato.</title>
        <authorList>
            <person name="Sierro N."/>
            <person name="Battey J.N."/>
            <person name="Ouadi S."/>
            <person name="Bakaher N."/>
            <person name="Bovet L."/>
            <person name="Willig A."/>
            <person name="Goepfert S."/>
            <person name="Peitsch M.C."/>
            <person name="Ivanov N.V."/>
        </authorList>
    </citation>
    <scope>NUCLEOTIDE SEQUENCE [LARGE SCALE GENOMIC DNA]</scope>
</reference>
<dbReference type="RefSeq" id="XP_016514423.1">
    <property type="nucleotide sequence ID" value="XM_016658937.2"/>
</dbReference>
<accession>A0A1S4DLY2</accession>
<keyword evidence="3" id="KW-1185">Reference proteome</keyword>
<dbReference type="OrthoDB" id="1279476at2759"/>
<dbReference type="SUPFAM" id="SSF54695">
    <property type="entry name" value="POZ domain"/>
    <property type="match status" value="1"/>
</dbReference>
<evidence type="ECO:0000259" key="2">
    <source>
        <dbReference type="PROSITE" id="PS50097"/>
    </source>
</evidence>
<dbReference type="SUPFAM" id="SSF50978">
    <property type="entry name" value="WD40 repeat-like"/>
    <property type="match status" value="1"/>
</dbReference>
<dbReference type="PANTHER" id="PTHR14499:SF118">
    <property type="entry name" value="POTASSIUM CHANNEL TETRAMERISATION-TYPE BTB DOMAIN-CONTAINING PROTEIN"/>
    <property type="match status" value="1"/>
</dbReference>
<dbReference type="InterPro" id="IPR003131">
    <property type="entry name" value="T1-type_BTB"/>
</dbReference>
<dbReference type="SMR" id="A0A1S4DLY2"/>
<dbReference type="RefSeq" id="XP_016514423.1">
    <property type="nucleotide sequence ID" value="XM_016658937.1"/>
</dbReference>
<organism evidence="3 4">
    <name type="scientific">Nicotiana tabacum</name>
    <name type="common">Common tobacco</name>
    <dbReference type="NCBI Taxonomy" id="4097"/>
    <lineage>
        <taxon>Eukaryota</taxon>
        <taxon>Viridiplantae</taxon>
        <taxon>Streptophyta</taxon>
        <taxon>Embryophyta</taxon>
        <taxon>Tracheophyta</taxon>
        <taxon>Spermatophyta</taxon>
        <taxon>Magnoliopsida</taxon>
        <taxon>eudicotyledons</taxon>
        <taxon>Gunneridae</taxon>
        <taxon>Pentapetalae</taxon>
        <taxon>asterids</taxon>
        <taxon>lamiids</taxon>
        <taxon>Solanales</taxon>
        <taxon>Solanaceae</taxon>
        <taxon>Nicotianoideae</taxon>
        <taxon>Nicotianeae</taxon>
        <taxon>Nicotiana</taxon>
    </lineage>
</organism>
<evidence type="ECO:0000313" key="4">
    <source>
        <dbReference type="RefSeq" id="XP_016514423.1"/>
    </source>
</evidence>
<protein>
    <submittedName>
        <fullName evidence="4">BTB/POZ domain-containing protein At2g24240-like</fullName>
    </submittedName>
</protein>